<dbReference type="InterPro" id="IPR009056">
    <property type="entry name" value="Cyt_c-like_dom"/>
</dbReference>
<protein>
    <submittedName>
        <fullName evidence="9">Cytochrome c5</fullName>
    </submittedName>
</protein>
<evidence type="ECO:0000256" key="5">
    <source>
        <dbReference type="ARBA" id="ARBA00023004"/>
    </source>
</evidence>
<sequence length="121" mass="12248">MLVPIRTLRAVIIAVSLSWLCACSEPAPPAPAASAAAAPADPAIARLYAQTCQSCHGTPGTGAPLTGDTAAWAPRLAQGMDTLLAHTIDGYKGMPPLGGCADCSEDDFVALIRYMAGAPPS</sequence>
<dbReference type="Gene3D" id="1.10.760.10">
    <property type="entry name" value="Cytochrome c-like domain"/>
    <property type="match status" value="1"/>
</dbReference>
<dbReference type="EMBL" id="FOOC01000001">
    <property type="protein sequence ID" value="SFF25588.1"/>
    <property type="molecule type" value="Genomic_DNA"/>
</dbReference>
<dbReference type="AlphaFoldDB" id="A0A1I2H7N4"/>
<evidence type="ECO:0000256" key="3">
    <source>
        <dbReference type="ARBA" id="ARBA00022723"/>
    </source>
</evidence>
<dbReference type="GO" id="GO:0020037">
    <property type="term" value="F:heme binding"/>
    <property type="evidence" value="ECO:0007669"/>
    <property type="project" value="InterPro"/>
</dbReference>
<keyword evidence="3 6" id="KW-0479">Metal-binding</keyword>
<name>A0A1I2H7N4_9GAMM</name>
<dbReference type="PRINTS" id="PR00607">
    <property type="entry name" value="CYTCHROMECIE"/>
</dbReference>
<dbReference type="SUPFAM" id="SSF46626">
    <property type="entry name" value="Cytochrome c"/>
    <property type="match status" value="1"/>
</dbReference>
<organism evidence="9 10">
    <name type="scientific">Fontimonas thermophila</name>
    <dbReference type="NCBI Taxonomy" id="1076937"/>
    <lineage>
        <taxon>Bacteria</taxon>
        <taxon>Pseudomonadati</taxon>
        <taxon>Pseudomonadota</taxon>
        <taxon>Gammaproteobacteria</taxon>
        <taxon>Nevskiales</taxon>
        <taxon>Nevskiaceae</taxon>
        <taxon>Fontimonas</taxon>
    </lineage>
</organism>
<keyword evidence="1" id="KW-0813">Transport</keyword>
<keyword evidence="5 6" id="KW-0408">Iron</keyword>
<evidence type="ECO:0000256" key="2">
    <source>
        <dbReference type="ARBA" id="ARBA00022617"/>
    </source>
</evidence>
<proteinExistence type="predicted"/>
<dbReference type="InterPro" id="IPR036909">
    <property type="entry name" value="Cyt_c-like_dom_sf"/>
</dbReference>
<dbReference type="PROSITE" id="PS51007">
    <property type="entry name" value="CYTC"/>
    <property type="match status" value="1"/>
</dbReference>
<feature type="domain" description="Cytochrome c" evidence="8">
    <location>
        <begin position="39"/>
        <end position="119"/>
    </location>
</feature>
<keyword evidence="7" id="KW-0732">Signal</keyword>
<dbReference type="OrthoDB" id="9814708at2"/>
<evidence type="ECO:0000256" key="1">
    <source>
        <dbReference type="ARBA" id="ARBA00022448"/>
    </source>
</evidence>
<dbReference type="PANTHER" id="PTHR40942:SF4">
    <property type="entry name" value="CYTOCHROME C5"/>
    <property type="match status" value="1"/>
</dbReference>
<dbReference type="STRING" id="1076937.SAMN04488120_101211"/>
<dbReference type="RefSeq" id="WP_091530304.1">
    <property type="nucleotide sequence ID" value="NZ_FOOC01000001.1"/>
</dbReference>
<evidence type="ECO:0000256" key="6">
    <source>
        <dbReference type="PROSITE-ProRule" id="PRU00433"/>
    </source>
</evidence>
<evidence type="ECO:0000313" key="9">
    <source>
        <dbReference type="EMBL" id="SFF25588.1"/>
    </source>
</evidence>
<keyword evidence="2 6" id="KW-0349">Heme</keyword>
<keyword evidence="10" id="KW-1185">Reference proteome</keyword>
<reference evidence="9 10" key="1">
    <citation type="submission" date="2016-10" db="EMBL/GenBank/DDBJ databases">
        <authorList>
            <person name="de Groot N.N."/>
        </authorList>
    </citation>
    <scope>NUCLEOTIDE SEQUENCE [LARGE SCALE GENOMIC DNA]</scope>
    <source>
        <strain evidence="9 10">DSM 23609</strain>
    </source>
</reference>
<dbReference type="Proteomes" id="UP000199771">
    <property type="component" value="Unassembled WGS sequence"/>
</dbReference>
<evidence type="ECO:0000256" key="4">
    <source>
        <dbReference type="ARBA" id="ARBA00022982"/>
    </source>
</evidence>
<dbReference type="GO" id="GO:0009055">
    <property type="term" value="F:electron transfer activity"/>
    <property type="evidence" value="ECO:0007669"/>
    <property type="project" value="InterPro"/>
</dbReference>
<dbReference type="InterPro" id="IPR002323">
    <property type="entry name" value="Cyt_CIE"/>
</dbReference>
<evidence type="ECO:0000259" key="8">
    <source>
        <dbReference type="PROSITE" id="PS51007"/>
    </source>
</evidence>
<dbReference type="PANTHER" id="PTHR40942">
    <property type="match status" value="1"/>
</dbReference>
<gene>
    <name evidence="9" type="ORF">SAMN04488120_101211</name>
</gene>
<dbReference type="PROSITE" id="PS51257">
    <property type="entry name" value="PROKAR_LIPOPROTEIN"/>
    <property type="match status" value="1"/>
</dbReference>
<keyword evidence="4" id="KW-0249">Electron transport</keyword>
<accession>A0A1I2H7N4</accession>
<feature type="signal peptide" evidence="7">
    <location>
        <begin position="1"/>
        <end position="32"/>
    </location>
</feature>
<dbReference type="Pfam" id="PF13442">
    <property type="entry name" value="Cytochrome_CBB3"/>
    <property type="match status" value="1"/>
</dbReference>
<evidence type="ECO:0000256" key="7">
    <source>
        <dbReference type="SAM" id="SignalP"/>
    </source>
</evidence>
<evidence type="ECO:0000313" key="10">
    <source>
        <dbReference type="Proteomes" id="UP000199771"/>
    </source>
</evidence>
<dbReference type="GO" id="GO:0005506">
    <property type="term" value="F:iron ion binding"/>
    <property type="evidence" value="ECO:0007669"/>
    <property type="project" value="InterPro"/>
</dbReference>
<feature type="chain" id="PRO_5011710163" evidence="7">
    <location>
        <begin position="33"/>
        <end position="121"/>
    </location>
</feature>